<feature type="non-terminal residue" evidence="2">
    <location>
        <position position="127"/>
    </location>
</feature>
<accession>A0ABR2VNK6</accession>
<evidence type="ECO:0000313" key="3">
    <source>
        <dbReference type="Proteomes" id="UP001479436"/>
    </source>
</evidence>
<protein>
    <submittedName>
        <fullName evidence="2">Uncharacterized protein</fullName>
    </submittedName>
</protein>
<organism evidence="2 3">
    <name type="scientific">Basidiobolus ranarum</name>
    <dbReference type="NCBI Taxonomy" id="34480"/>
    <lineage>
        <taxon>Eukaryota</taxon>
        <taxon>Fungi</taxon>
        <taxon>Fungi incertae sedis</taxon>
        <taxon>Zoopagomycota</taxon>
        <taxon>Entomophthoromycotina</taxon>
        <taxon>Basidiobolomycetes</taxon>
        <taxon>Basidiobolales</taxon>
        <taxon>Basidiobolaceae</taxon>
        <taxon>Basidiobolus</taxon>
    </lineage>
</organism>
<reference evidence="2 3" key="1">
    <citation type="submission" date="2023-04" db="EMBL/GenBank/DDBJ databases">
        <title>Genome of Basidiobolus ranarum AG-B5.</title>
        <authorList>
            <person name="Stajich J.E."/>
            <person name="Carter-House D."/>
            <person name="Gryganskyi A."/>
        </authorList>
    </citation>
    <scope>NUCLEOTIDE SEQUENCE [LARGE SCALE GENOMIC DNA]</scope>
    <source>
        <strain evidence="2 3">AG-B5</strain>
    </source>
</reference>
<evidence type="ECO:0000313" key="2">
    <source>
        <dbReference type="EMBL" id="KAK9680892.1"/>
    </source>
</evidence>
<gene>
    <name evidence="2" type="ORF">K7432_015803</name>
</gene>
<name>A0ABR2VNK6_9FUNG</name>
<proteinExistence type="predicted"/>
<feature type="region of interest" description="Disordered" evidence="1">
    <location>
        <begin position="20"/>
        <end position="40"/>
    </location>
</feature>
<feature type="compositionally biased region" description="Basic and acidic residues" evidence="1">
    <location>
        <begin position="24"/>
        <end position="38"/>
    </location>
</feature>
<dbReference type="EMBL" id="JASJQH010009160">
    <property type="protein sequence ID" value="KAK9680892.1"/>
    <property type="molecule type" value="Genomic_DNA"/>
</dbReference>
<sequence>MSEKYEHVLEYTFLLQSRDDEEQRQDLQEVNASEKEESTILNESLQNLTKTSLNMENPPTFTLPALRTALTSATINPTCTPRASTTIVPKSLPLFVEGHNAINDTTEFLYKFINILVAQQLYADTEW</sequence>
<keyword evidence="3" id="KW-1185">Reference proteome</keyword>
<comment type="caution">
    <text evidence="2">The sequence shown here is derived from an EMBL/GenBank/DDBJ whole genome shotgun (WGS) entry which is preliminary data.</text>
</comment>
<dbReference type="Proteomes" id="UP001479436">
    <property type="component" value="Unassembled WGS sequence"/>
</dbReference>
<evidence type="ECO:0000256" key="1">
    <source>
        <dbReference type="SAM" id="MobiDB-lite"/>
    </source>
</evidence>